<reference evidence="1 2" key="1">
    <citation type="submission" date="2015-05" db="EMBL/GenBank/DDBJ databases">
        <authorList>
            <person name="Goodhead I."/>
        </authorList>
    </citation>
    <scope>NUCLEOTIDE SEQUENCE [LARGE SCALE GENOMIC DNA]</scope>
    <source>
        <strain evidence="2">morsitans</strain>
    </source>
</reference>
<dbReference type="AlphaFoldDB" id="A0A193QM85"/>
<proteinExistence type="predicted"/>
<dbReference type="RefSeq" id="WP_279379411.1">
    <property type="nucleotide sequence ID" value="NC_007712.1"/>
</dbReference>
<evidence type="ECO:0000313" key="1">
    <source>
        <dbReference type="EMBL" id="CRL46267.1"/>
    </source>
</evidence>
<gene>
    <name evidence="1" type="ORF">SGGMMB4_04743</name>
</gene>
<dbReference type="Proteomes" id="UP000245838">
    <property type="component" value="Chromosome sggmmb4_Chromosome"/>
</dbReference>
<sequence length="43" mass="4669">MTTLSLSQRLQDIALELITMTQAIDDAKLSSLADAINRVPVVI</sequence>
<dbReference type="EMBL" id="LN854557">
    <property type="protein sequence ID" value="CRL46267.1"/>
    <property type="molecule type" value="Genomic_DNA"/>
</dbReference>
<name>A0A193QM85_SODGM</name>
<organism evidence="1 2">
    <name type="scientific">Sodalis glossinidius (strain morsitans)</name>
    <dbReference type="NCBI Taxonomy" id="343509"/>
    <lineage>
        <taxon>Bacteria</taxon>
        <taxon>Pseudomonadati</taxon>
        <taxon>Pseudomonadota</taxon>
        <taxon>Gammaproteobacteria</taxon>
        <taxon>Enterobacterales</taxon>
        <taxon>Bruguierivoracaceae</taxon>
        <taxon>Sodalis</taxon>
    </lineage>
</organism>
<protein>
    <submittedName>
        <fullName evidence="1">Uncharacterized protein</fullName>
    </submittedName>
</protein>
<evidence type="ECO:0000313" key="2">
    <source>
        <dbReference type="Proteomes" id="UP000245838"/>
    </source>
</evidence>
<accession>A0A193QM85</accession>